<evidence type="ECO:0000256" key="2">
    <source>
        <dbReference type="SAM" id="Phobius"/>
    </source>
</evidence>
<reference evidence="3 4" key="1">
    <citation type="submission" date="2014-10" db="EMBL/GenBank/DDBJ databases">
        <title>Genome sequence of Ponticoccus sp. strain UMTAT08 isolated from clonal culture of toxic dinoflagellate Alexandrium tamiyavanichii.</title>
        <authorList>
            <person name="Gan H.Y."/>
            <person name="Muhd D.-D."/>
            <person name="Mohd Noor M.E."/>
            <person name="Yeong Y.S."/>
            <person name="Usup G."/>
        </authorList>
    </citation>
    <scope>NUCLEOTIDE SEQUENCE [LARGE SCALE GENOMIC DNA]</scope>
    <source>
        <strain evidence="3 4">UMTAT08</strain>
    </source>
</reference>
<evidence type="ECO:0000256" key="1">
    <source>
        <dbReference type="SAM" id="Coils"/>
    </source>
</evidence>
<gene>
    <name evidence="3" type="ORF">OA50_04457</name>
</gene>
<organism evidence="3 4">
    <name type="scientific">Mameliella alba</name>
    <dbReference type="NCBI Taxonomy" id="561184"/>
    <lineage>
        <taxon>Bacteria</taxon>
        <taxon>Pseudomonadati</taxon>
        <taxon>Pseudomonadota</taxon>
        <taxon>Alphaproteobacteria</taxon>
        <taxon>Rhodobacterales</taxon>
        <taxon>Roseobacteraceae</taxon>
        <taxon>Mameliella</taxon>
    </lineage>
</organism>
<keyword evidence="2" id="KW-0812">Transmembrane</keyword>
<evidence type="ECO:0000313" key="4">
    <source>
        <dbReference type="Proteomes" id="UP000030960"/>
    </source>
</evidence>
<feature type="transmembrane region" description="Helical" evidence="2">
    <location>
        <begin position="6"/>
        <end position="25"/>
    </location>
</feature>
<keyword evidence="2" id="KW-1133">Transmembrane helix</keyword>
<keyword evidence="2" id="KW-0472">Membrane</keyword>
<evidence type="ECO:0000313" key="3">
    <source>
        <dbReference type="EMBL" id="KHQ51086.1"/>
    </source>
</evidence>
<dbReference type="Proteomes" id="UP000030960">
    <property type="component" value="Unassembled WGS sequence"/>
</dbReference>
<proteinExistence type="predicted"/>
<dbReference type="AlphaFoldDB" id="A0A0B3S323"/>
<comment type="caution">
    <text evidence="3">The sequence shown here is derived from an EMBL/GenBank/DDBJ whole genome shotgun (WGS) entry which is preliminary data.</text>
</comment>
<keyword evidence="4" id="KW-1185">Reference proteome</keyword>
<protein>
    <submittedName>
        <fullName evidence="3">Uncharacterized protein</fullName>
    </submittedName>
</protein>
<keyword evidence="1" id="KW-0175">Coiled coil</keyword>
<dbReference type="EMBL" id="JSUQ01000020">
    <property type="protein sequence ID" value="KHQ51086.1"/>
    <property type="molecule type" value="Genomic_DNA"/>
</dbReference>
<name>A0A0B3S323_9RHOB</name>
<feature type="coiled-coil region" evidence="1">
    <location>
        <begin position="22"/>
        <end position="56"/>
    </location>
</feature>
<accession>A0A0B3S323</accession>
<sequence>MEQFLKDWWSVIVAVIAFAVWLVRLEYRANQNTRDVANLERRLAEQRREDNELRARDWAGMTKQLAALSEKVDRIPEHIIALLRSTK</sequence>